<protein>
    <recommendedName>
        <fullName evidence="3">Small ribosomal subunit protein bS16</fullName>
    </recommendedName>
</protein>
<evidence type="ECO:0000313" key="6">
    <source>
        <dbReference type="EMBL" id="MFC3879054.1"/>
    </source>
</evidence>
<dbReference type="PANTHER" id="PTHR12919:SF20">
    <property type="entry name" value="SMALL RIBOSOMAL SUBUNIT PROTEIN BS16M"/>
    <property type="match status" value="1"/>
</dbReference>
<reference evidence="7" key="1">
    <citation type="journal article" date="2019" name="Int. J. Syst. Evol. Microbiol.">
        <title>The Global Catalogue of Microorganisms (GCM) 10K type strain sequencing project: providing services to taxonomists for standard genome sequencing and annotation.</title>
        <authorList>
            <consortium name="The Broad Institute Genomics Platform"/>
            <consortium name="The Broad Institute Genome Sequencing Center for Infectious Disease"/>
            <person name="Wu L."/>
            <person name="Ma J."/>
        </authorList>
    </citation>
    <scope>NUCLEOTIDE SEQUENCE [LARGE SCALE GENOMIC DNA]</scope>
    <source>
        <strain evidence="7">CCUG 60523</strain>
    </source>
</reference>
<dbReference type="InterPro" id="IPR020592">
    <property type="entry name" value="Ribosomal_bS16_CS"/>
</dbReference>
<gene>
    <name evidence="3" type="primary">rpsP</name>
    <name evidence="6" type="ORF">ACFOSV_02645</name>
</gene>
<proteinExistence type="inferred from homology"/>
<dbReference type="Pfam" id="PF00886">
    <property type="entry name" value="Ribosomal_S16"/>
    <property type="match status" value="1"/>
</dbReference>
<organism evidence="6 7">
    <name type="scientific">Algoriphagus namhaensis</name>
    <dbReference type="NCBI Taxonomy" id="915353"/>
    <lineage>
        <taxon>Bacteria</taxon>
        <taxon>Pseudomonadati</taxon>
        <taxon>Bacteroidota</taxon>
        <taxon>Cytophagia</taxon>
        <taxon>Cytophagales</taxon>
        <taxon>Cyclobacteriaceae</taxon>
        <taxon>Algoriphagus</taxon>
    </lineage>
</organism>
<dbReference type="PANTHER" id="PTHR12919">
    <property type="entry name" value="30S RIBOSOMAL PROTEIN S16"/>
    <property type="match status" value="1"/>
</dbReference>
<comment type="similarity">
    <text evidence="3">Belongs to the bacterial ribosomal protein bS16 family.</text>
</comment>
<dbReference type="HAMAP" id="MF_00385">
    <property type="entry name" value="Ribosomal_bS16"/>
    <property type="match status" value="1"/>
</dbReference>
<evidence type="ECO:0000313" key="7">
    <source>
        <dbReference type="Proteomes" id="UP001595805"/>
    </source>
</evidence>
<keyword evidence="1 3" id="KW-0689">Ribosomal protein</keyword>
<dbReference type="NCBIfam" id="NF011094">
    <property type="entry name" value="PRK14521.1"/>
    <property type="match status" value="1"/>
</dbReference>
<feature type="compositionally biased region" description="Low complexity" evidence="5">
    <location>
        <begin position="166"/>
        <end position="211"/>
    </location>
</feature>
<accession>A0ABV8AP11</accession>
<comment type="caution">
    <text evidence="6">The sequence shown here is derived from an EMBL/GenBank/DDBJ whole genome shotgun (WGS) entry which is preliminary data.</text>
</comment>
<dbReference type="InterPro" id="IPR000307">
    <property type="entry name" value="Ribosomal_bS16"/>
</dbReference>
<keyword evidence="2 3" id="KW-0687">Ribonucleoprotein</keyword>
<dbReference type="RefSeq" id="WP_377903113.1">
    <property type="nucleotide sequence ID" value="NZ_JBHRZS010000003.1"/>
</dbReference>
<dbReference type="NCBIfam" id="TIGR00002">
    <property type="entry name" value="S16"/>
    <property type="match status" value="1"/>
</dbReference>
<name>A0ABV8AP11_9BACT</name>
<dbReference type="EMBL" id="JBHRZS010000003">
    <property type="protein sequence ID" value="MFC3879054.1"/>
    <property type="molecule type" value="Genomic_DNA"/>
</dbReference>
<keyword evidence="7" id="KW-1185">Reference proteome</keyword>
<dbReference type="InterPro" id="IPR023803">
    <property type="entry name" value="Ribosomal_bS16_dom_sf"/>
</dbReference>
<evidence type="ECO:0000256" key="2">
    <source>
        <dbReference type="ARBA" id="ARBA00023274"/>
    </source>
</evidence>
<dbReference type="GO" id="GO:0005840">
    <property type="term" value="C:ribosome"/>
    <property type="evidence" value="ECO:0007669"/>
    <property type="project" value="UniProtKB-KW"/>
</dbReference>
<dbReference type="Proteomes" id="UP001595805">
    <property type="component" value="Unassembled WGS sequence"/>
</dbReference>
<feature type="region of interest" description="Disordered" evidence="5">
    <location>
        <begin position="166"/>
        <end position="229"/>
    </location>
</feature>
<evidence type="ECO:0000256" key="5">
    <source>
        <dbReference type="SAM" id="MobiDB-lite"/>
    </source>
</evidence>
<dbReference type="PROSITE" id="PS00732">
    <property type="entry name" value="RIBOSOMAL_S16"/>
    <property type="match status" value="1"/>
</dbReference>
<dbReference type="SUPFAM" id="SSF54565">
    <property type="entry name" value="Ribosomal protein S16"/>
    <property type="match status" value="1"/>
</dbReference>
<feature type="coiled-coil region" evidence="4">
    <location>
        <begin position="121"/>
        <end position="164"/>
    </location>
</feature>
<keyword evidence="4" id="KW-0175">Coiled coil</keyword>
<dbReference type="Gene3D" id="3.30.1320.10">
    <property type="match status" value="1"/>
</dbReference>
<evidence type="ECO:0000256" key="1">
    <source>
        <dbReference type="ARBA" id="ARBA00022980"/>
    </source>
</evidence>
<evidence type="ECO:0000256" key="4">
    <source>
        <dbReference type="SAM" id="Coils"/>
    </source>
</evidence>
<sequence length="229" mass="24449">MSVKIRLARRGRKKMAIYDVVVADARAPRDGRFIEKIGTYNPNTDPASININNERALKWLLNGAQPTDTVKAMLSYRGVMLKKHLQVGVLKGAITQEQADAKFEAWLSEKETKIAGKTDSINKAKQDLRDKALAAEAAKNQARLDAIQAREDEAKAAIAAEEAAAAAAAAPAVEEAPVAEAPVEETPAVEEAPAEETPVAEAKAEEIPAPEATEEKAPEASSEEGEAKA</sequence>
<evidence type="ECO:0000256" key="3">
    <source>
        <dbReference type="HAMAP-Rule" id="MF_00385"/>
    </source>
</evidence>